<protein>
    <submittedName>
        <fullName evidence="7">Acetyltransferase (GNAT) family protein</fullName>
    </submittedName>
</protein>
<dbReference type="AlphaFoldDB" id="A0A518HUH8"/>
<feature type="domain" description="N-acetyltransferase" evidence="6">
    <location>
        <begin position="12"/>
        <end position="165"/>
    </location>
</feature>
<dbReference type="Gene3D" id="3.40.630.30">
    <property type="match status" value="1"/>
</dbReference>
<dbReference type="PROSITE" id="PS51186">
    <property type="entry name" value="GNAT"/>
    <property type="match status" value="1"/>
</dbReference>
<sequence length="173" mass="19543">MSGVRYPDGWRVELLRKSHDRRGFSSGQEQVDRWLKKSAFQSQKKHLSSTKLLLDGENHLVGYYSLATSQVDFSDLPTDVAKSLPQRQLPVAVLAWLGIASSFQGRGIGKRLLATALKDCFDASETFAFIAVILDCVDEPSKAFYQHFDFAELPGYPMRLSLPFKLLERMVNE</sequence>
<dbReference type="RefSeq" id="WP_145388844.1">
    <property type="nucleotide sequence ID" value="NZ_CP037423.1"/>
</dbReference>
<evidence type="ECO:0000256" key="2">
    <source>
        <dbReference type="ARBA" id="ARBA00022649"/>
    </source>
</evidence>
<keyword evidence="4" id="KW-0012">Acyltransferase</keyword>
<evidence type="ECO:0000259" key="6">
    <source>
        <dbReference type="PROSITE" id="PS51186"/>
    </source>
</evidence>
<evidence type="ECO:0000256" key="4">
    <source>
        <dbReference type="ARBA" id="ARBA00023315"/>
    </source>
</evidence>
<dbReference type="Pfam" id="PF00583">
    <property type="entry name" value="Acetyltransf_1"/>
    <property type="match status" value="1"/>
</dbReference>
<dbReference type="GO" id="GO:0016747">
    <property type="term" value="F:acyltransferase activity, transferring groups other than amino-acyl groups"/>
    <property type="evidence" value="ECO:0007669"/>
    <property type="project" value="InterPro"/>
</dbReference>
<evidence type="ECO:0000313" key="7">
    <source>
        <dbReference type="EMBL" id="QDV44518.1"/>
    </source>
</evidence>
<keyword evidence="8" id="KW-1185">Reference proteome</keyword>
<gene>
    <name evidence="7" type="ORF">Enr13x_43840</name>
</gene>
<proteinExistence type="predicted"/>
<dbReference type="InterPro" id="IPR016181">
    <property type="entry name" value="Acyl_CoA_acyltransferase"/>
</dbReference>
<dbReference type="PANTHER" id="PTHR36449">
    <property type="entry name" value="ACETYLTRANSFERASE-RELATED"/>
    <property type="match status" value="1"/>
</dbReference>
<name>A0A518HUH8_9BACT</name>
<reference evidence="7 8" key="1">
    <citation type="submission" date="2019-03" db="EMBL/GenBank/DDBJ databases">
        <title>Deep-cultivation of Planctomycetes and their phenomic and genomic characterization uncovers novel biology.</title>
        <authorList>
            <person name="Wiegand S."/>
            <person name="Jogler M."/>
            <person name="Boedeker C."/>
            <person name="Pinto D."/>
            <person name="Vollmers J."/>
            <person name="Rivas-Marin E."/>
            <person name="Kohn T."/>
            <person name="Peeters S.H."/>
            <person name="Heuer A."/>
            <person name="Rast P."/>
            <person name="Oberbeckmann S."/>
            <person name="Bunk B."/>
            <person name="Jeske O."/>
            <person name="Meyerdierks A."/>
            <person name="Storesund J.E."/>
            <person name="Kallscheuer N."/>
            <person name="Luecker S."/>
            <person name="Lage O.M."/>
            <person name="Pohl T."/>
            <person name="Merkel B.J."/>
            <person name="Hornburger P."/>
            <person name="Mueller R.-W."/>
            <person name="Bruemmer F."/>
            <person name="Labrenz M."/>
            <person name="Spormann A.M."/>
            <person name="Op den Camp H."/>
            <person name="Overmann J."/>
            <person name="Amann R."/>
            <person name="Jetten M.S.M."/>
            <person name="Mascher T."/>
            <person name="Medema M.H."/>
            <person name="Devos D.P."/>
            <person name="Kaster A.-K."/>
            <person name="Ovreas L."/>
            <person name="Rohde M."/>
            <person name="Galperin M.Y."/>
            <person name="Jogler C."/>
        </authorList>
    </citation>
    <scope>NUCLEOTIDE SEQUENCE [LARGE SCALE GENOMIC DNA]</scope>
    <source>
        <strain evidence="7 8">Enr13</strain>
    </source>
</reference>
<dbReference type="InterPro" id="IPR000182">
    <property type="entry name" value="GNAT_dom"/>
</dbReference>
<keyword evidence="3 7" id="KW-0808">Transferase</keyword>
<keyword evidence="2" id="KW-1277">Toxin-antitoxin system</keyword>
<dbReference type="Proteomes" id="UP000319004">
    <property type="component" value="Chromosome"/>
</dbReference>
<dbReference type="CDD" id="cd04301">
    <property type="entry name" value="NAT_SF"/>
    <property type="match status" value="1"/>
</dbReference>
<evidence type="ECO:0000256" key="5">
    <source>
        <dbReference type="ARBA" id="ARBA00049880"/>
    </source>
</evidence>
<dbReference type="EMBL" id="CP037423">
    <property type="protein sequence ID" value="QDV44518.1"/>
    <property type="molecule type" value="Genomic_DNA"/>
</dbReference>
<dbReference type="SUPFAM" id="SSF55729">
    <property type="entry name" value="Acyl-CoA N-acyltransferases (Nat)"/>
    <property type="match status" value="1"/>
</dbReference>
<dbReference type="OrthoDB" id="9799147at2"/>
<comment type="catalytic activity">
    <reaction evidence="5">
        <text>glycyl-tRNA(Gly) + acetyl-CoA = N-acetylglycyl-tRNA(Gly) + CoA + H(+)</text>
        <dbReference type="Rhea" id="RHEA:81867"/>
        <dbReference type="Rhea" id="RHEA-COMP:9683"/>
        <dbReference type="Rhea" id="RHEA-COMP:19766"/>
        <dbReference type="ChEBI" id="CHEBI:15378"/>
        <dbReference type="ChEBI" id="CHEBI:57287"/>
        <dbReference type="ChEBI" id="CHEBI:57288"/>
        <dbReference type="ChEBI" id="CHEBI:78522"/>
        <dbReference type="ChEBI" id="CHEBI:232036"/>
    </reaction>
</comment>
<keyword evidence="1" id="KW-0678">Repressor</keyword>
<evidence type="ECO:0000256" key="3">
    <source>
        <dbReference type="ARBA" id="ARBA00022679"/>
    </source>
</evidence>
<evidence type="ECO:0000313" key="8">
    <source>
        <dbReference type="Proteomes" id="UP000319004"/>
    </source>
</evidence>
<dbReference type="KEGG" id="snep:Enr13x_43840"/>
<dbReference type="PANTHER" id="PTHR36449:SF1">
    <property type="entry name" value="ACETYLTRANSFERASE"/>
    <property type="match status" value="1"/>
</dbReference>
<accession>A0A518HUH8</accession>
<evidence type="ECO:0000256" key="1">
    <source>
        <dbReference type="ARBA" id="ARBA00022491"/>
    </source>
</evidence>
<organism evidence="7 8">
    <name type="scientific">Stieleria neptunia</name>
    <dbReference type="NCBI Taxonomy" id="2527979"/>
    <lineage>
        <taxon>Bacteria</taxon>
        <taxon>Pseudomonadati</taxon>
        <taxon>Planctomycetota</taxon>
        <taxon>Planctomycetia</taxon>
        <taxon>Pirellulales</taxon>
        <taxon>Pirellulaceae</taxon>
        <taxon>Stieleria</taxon>
    </lineage>
</organism>